<evidence type="ECO:0000256" key="2">
    <source>
        <dbReference type="ARBA" id="ARBA00008098"/>
    </source>
</evidence>
<dbReference type="InterPro" id="IPR052295">
    <property type="entry name" value="Odorant-binding_protein"/>
</dbReference>
<sequence>MFTMEKLFYTALVCGFVICSALPNGKRSFSDLVEMEAGSEEMNSYSSLINGESLHNEHGDTKLSRVARWTEQNNIECCNRDKQKLSNKDGEIMAQCLIETKSKNSSQEYSLKQIVCLVDCAVKKSDLVDGDGNLDAEKVIPYVKAREGYGQLFANKDDLIKRCVDFANSFSKERGEVNFEDQKCNIASAVIGDCIKYMVEISCPDDRKVAGEQCDNVRKRISELVDVLNI</sequence>
<organism evidence="5 6">
    <name type="scientific">Zootermopsis nevadensis</name>
    <name type="common">Dampwood termite</name>
    <dbReference type="NCBI Taxonomy" id="136037"/>
    <lineage>
        <taxon>Eukaryota</taxon>
        <taxon>Metazoa</taxon>
        <taxon>Ecdysozoa</taxon>
        <taxon>Arthropoda</taxon>
        <taxon>Hexapoda</taxon>
        <taxon>Insecta</taxon>
        <taxon>Pterygota</taxon>
        <taxon>Neoptera</taxon>
        <taxon>Polyneoptera</taxon>
        <taxon>Dictyoptera</taxon>
        <taxon>Blattodea</taxon>
        <taxon>Blattoidea</taxon>
        <taxon>Termitoidae</taxon>
        <taxon>Termopsidae</taxon>
        <taxon>Zootermopsis</taxon>
    </lineage>
</organism>
<dbReference type="PANTHER" id="PTHR21066:SF17">
    <property type="entry name" value="AGAP011368-PA"/>
    <property type="match status" value="1"/>
</dbReference>
<dbReference type="EMBL" id="KK853206">
    <property type="protein sequence ID" value="KDR09841.1"/>
    <property type="molecule type" value="Genomic_DNA"/>
</dbReference>
<proteinExistence type="inferred from homology"/>
<dbReference type="InterPro" id="IPR036728">
    <property type="entry name" value="PBP_GOBP_sf"/>
</dbReference>
<dbReference type="OMA" id="NNIECCN"/>
<protein>
    <submittedName>
        <fullName evidence="5">Uncharacterized protein</fullName>
    </submittedName>
</protein>
<dbReference type="PANTHER" id="PTHR21066">
    <property type="entry name" value="ODORANT-BINDING PROTEIN 59A-RELATED"/>
    <property type="match status" value="1"/>
</dbReference>
<gene>
    <name evidence="5" type="ORF">L798_00536</name>
</gene>
<keyword evidence="3" id="KW-0964">Secreted</keyword>
<dbReference type="SUPFAM" id="SSF47565">
    <property type="entry name" value="Insect pheromone/odorant-binding proteins"/>
    <property type="match status" value="1"/>
</dbReference>
<accession>A0A067QVE5</accession>
<dbReference type="Gene3D" id="1.10.238.270">
    <property type="match status" value="1"/>
</dbReference>
<dbReference type="OrthoDB" id="8178339at2759"/>
<evidence type="ECO:0000256" key="1">
    <source>
        <dbReference type="ARBA" id="ARBA00004613"/>
    </source>
</evidence>
<evidence type="ECO:0000256" key="3">
    <source>
        <dbReference type="ARBA" id="ARBA00022525"/>
    </source>
</evidence>
<evidence type="ECO:0000313" key="5">
    <source>
        <dbReference type="EMBL" id="KDR09841.1"/>
    </source>
</evidence>
<dbReference type="InParanoid" id="A0A067QVE5"/>
<dbReference type="AlphaFoldDB" id="A0A067QVE5"/>
<keyword evidence="4" id="KW-0732">Signal</keyword>
<comment type="subcellular location">
    <subcellularLocation>
        <location evidence="1">Secreted</location>
    </subcellularLocation>
</comment>
<evidence type="ECO:0000256" key="4">
    <source>
        <dbReference type="SAM" id="SignalP"/>
    </source>
</evidence>
<reference evidence="5 6" key="1">
    <citation type="journal article" date="2014" name="Nat. Commun.">
        <title>Molecular traces of alternative social organization in a termite genome.</title>
        <authorList>
            <person name="Terrapon N."/>
            <person name="Li C."/>
            <person name="Robertson H.M."/>
            <person name="Ji L."/>
            <person name="Meng X."/>
            <person name="Booth W."/>
            <person name="Chen Z."/>
            <person name="Childers C.P."/>
            <person name="Glastad K.M."/>
            <person name="Gokhale K."/>
            <person name="Gowin J."/>
            <person name="Gronenberg W."/>
            <person name="Hermansen R.A."/>
            <person name="Hu H."/>
            <person name="Hunt B.G."/>
            <person name="Huylmans A.K."/>
            <person name="Khalil S.M."/>
            <person name="Mitchell R.D."/>
            <person name="Munoz-Torres M.C."/>
            <person name="Mustard J.A."/>
            <person name="Pan H."/>
            <person name="Reese J.T."/>
            <person name="Scharf M.E."/>
            <person name="Sun F."/>
            <person name="Vogel H."/>
            <person name="Xiao J."/>
            <person name="Yang W."/>
            <person name="Yang Z."/>
            <person name="Yang Z."/>
            <person name="Zhou J."/>
            <person name="Zhu J."/>
            <person name="Brent C.S."/>
            <person name="Elsik C.G."/>
            <person name="Goodisman M.A."/>
            <person name="Liberles D.A."/>
            <person name="Roe R.M."/>
            <person name="Vargo E.L."/>
            <person name="Vilcinskas A."/>
            <person name="Wang J."/>
            <person name="Bornberg-Bauer E."/>
            <person name="Korb J."/>
            <person name="Zhang G."/>
            <person name="Liebig J."/>
        </authorList>
    </citation>
    <scope>NUCLEOTIDE SEQUENCE [LARGE SCALE GENOMIC DNA]</scope>
    <source>
        <tissue evidence="5">Whole organism</tissue>
    </source>
</reference>
<comment type="similarity">
    <text evidence="2">Belongs to the PBP/GOBP family.</text>
</comment>
<dbReference type="GO" id="GO:0005549">
    <property type="term" value="F:odorant binding"/>
    <property type="evidence" value="ECO:0007669"/>
    <property type="project" value="InterPro"/>
</dbReference>
<feature type="signal peptide" evidence="4">
    <location>
        <begin position="1"/>
        <end position="21"/>
    </location>
</feature>
<dbReference type="GO" id="GO:0005576">
    <property type="term" value="C:extracellular region"/>
    <property type="evidence" value="ECO:0007669"/>
    <property type="project" value="UniProtKB-SubCell"/>
</dbReference>
<dbReference type="Proteomes" id="UP000027135">
    <property type="component" value="Unassembled WGS sequence"/>
</dbReference>
<evidence type="ECO:0000313" key="6">
    <source>
        <dbReference type="Proteomes" id="UP000027135"/>
    </source>
</evidence>
<name>A0A067QVE5_ZOONE</name>
<keyword evidence="6" id="KW-1185">Reference proteome</keyword>
<feature type="chain" id="PRO_5001644375" evidence="4">
    <location>
        <begin position="22"/>
        <end position="230"/>
    </location>
</feature>